<reference evidence="9" key="1">
    <citation type="submission" date="2023-09" db="UniProtKB">
        <authorList>
            <consortium name="Ensembl"/>
        </authorList>
    </citation>
    <scope>IDENTIFICATION</scope>
</reference>
<keyword evidence="3" id="KW-1064">Adaptive immunity</keyword>
<protein>
    <recommendedName>
        <fullName evidence="8">Ig-like domain-containing protein</fullName>
    </recommendedName>
</protein>
<evidence type="ECO:0000313" key="9">
    <source>
        <dbReference type="Ensembl" id="ENSCCNP00000011196.1"/>
    </source>
</evidence>
<dbReference type="SMART" id="SM00406">
    <property type="entry name" value="IGv"/>
    <property type="match status" value="1"/>
</dbReference>
<dbReference type="InterPro" id="IPR036179">
    <property type="entry name" value="Ig-like_dom_sf"/>
</dbReference>
<dbReference type="GO" id="GO:0002250">
    <property type="term" value="P:adaptive immune response"/>
    <property type="evidence" value="ECO:0007669"/>
    <property type="project" value="UniProtKB-KW"/>
</dbReference>
<evidence type="ECO:0000256" key="2">
    <source>
        <dbReference type="ARBA" id="ARBA00022859"/>
    </source>
</evidence>
<organism evidence="9">
    <name type="scientific">Castor canadensis</name>
    <name type="common">American beaver</name>
    <dbReference type="NCBI Taxonomy" id="51338"/>
    <lineage>
        <taxon>Eukaryota</taxon>
        <taxon>Metazoa</taxon>
        <taxon>Chordata</taxon>
        <taxon>Craniata</taxon>
        <taxon>Vertebrata</taxon>
        <taxon>Euteleostomi</taxon>
        <taxon>Mammalia</taxon>
        <taxon>Eutheria</taxon>
        <taxon>Euarchontoglires</taxon>
        <taxon>Glires</taxon>
        <taxon>Rodentia</taxon>
        <taxon>Castorimorpha</taxon>
        <taxon>Castoridae</taxon>
        <taxon>Castor</taxon>
    </lineage>
</organism>
<dbReference type="PANTHER" id="PTHR19343:SF3">
    <property type="entry name" value="T CELL RECEPTOR ALPHA VARIABLE 12-2"/>
    <property type="match status" value="1"/>
</dbReference>
<dbReference type="Pfam" id="PF07686">
    <property type="entry name" value="V-set"/>
    <property type="match status" value="1"/>
</dbReference>
<evidence type="ECO:0000256" key="1">
    <source>
        <dbReference type="ARBA" id="ARBA00022729"/>
    </source>
</evidence>
<dbReference type="SMART" id="SM00409">
    <property type="entry name" value="IG"/>
    <property type="match status" value="1"/>
</dbReference>
<dbReference type="InterPro" id="IPR007110">
    <property type="entry name" value="Ig-like_dom"/>
</dbReference>
<name>A0A8C0WI46_CASCN</name>
<dbReference type="GO" id="GO:0042101">
    <property type="term" value="C:T cell receptor complex"/>
    <property type="evidence" value="ECO:0007669"/>
    <property type="project" value="UniProtKB-KW"/>
</dbReference>
<keyword evidence="2" id="KW-0391">Immunity</keyword>
<evidence type="ECO:0000256" key="3">
    <source>
        <dbReference type="ARBA" id="ARBA00023130"/>
    </source>
</evidence>
<feature type="signal peptide" evidence="7">
    <location>
        <begin position="1"/>
        <end position="20"/>
    </location>
</feature>
<dbReference type="InterPro" id="IPR051006">
    <property type="entry name" value="TCR_variable_domain"/>
</dbReference>
<dbReference type="InterPro" id="IPR003599">
    <property type="entry name" value="Ig_sub"/>
</dbReference>
<sequence>MRSLSVLLVILSLQLSWVSSQQKEVEQHPESLRVAEGTTASLNCTYRNSAYDNFRWYRQYSGKGLELLVSAFSSGDKEAGRFTVLINTASRFFSLHFRDSQPSDSATFLCAVSTQCSPDTCSLHQNLRGPSRV</sequence>
<dbReference type="InterPro" id="IPR013106">
    <property type="entry name" value="Ig_V-set"/>
</dbReference>
<dbReference type="Gene3D" id="2.60.40.10">
    <property type="entry name" value="Immunoglobulins"/>
    <property type="match status" value="1"/>
</dbReference>
<evidence type="ECO:0000256" key="6">
    <source>
        <dbReference type="ARBA" id="ARBA00043266"/>
    </source>
</evidence>
<keyword evidence="5" id="KW-0393">Immunoglobulin domain</keyword>
<evidence type="ECO:0000256" key="5">
    <source>
        <dbReference type="ARBA" id="ARBA00023319"/>
    </source>
</evidence>
<evidence type="ECO:0000256" key="4">
    <source>
        <dbReference type="ARBA" id="ARBA00023170"/>
    </source>
</evidence>
<dbReference type="PANTHER" id="PTHR19343">
    <property type="entry name" value="T CELL RECEPTOR ALPHA VARIABLE 1-2"/>
    <property type="match status" value="1"/>
</dbReference>
<dbReference type="InterPro" id="IPR013783">
    <property type="entry name" value="Ig-like_fold"/>
</dbReference>
<evidence type="ECO:0000259" key="8">
    <source>
        <dbReference type="PROSITE" id="PS50835"/>
    </source>
</evidence>
<dbReference type="PROSITE" id="PS50835">
    <property type="entry name" value="IG_LIKE"/>
    <property type="match status" value="1"/>
</dbReference>
<accession>A0A8C0WI46</accession>
<dbReference type="AlphaFoldDB" id="A0A8C0WI46"/>
<dbReference type="SUPFAM" id="SSF48726">
    <property type="entry name" value="Immunoglobulin"/>
    <property type="match status" value="1"/>
</dbReference>
<feature type="chain" id="PRO_5034404222" description="Ig-like domain-containing protein" evidence="7">
    <location>
        <begin position="21"/>
        <end position="133"/>
    </location>
</feature>
<keyword evidence="6" id="KW-1279">T cell receptor</keyword>
<keyword evidence="1 7" id="KW-0732">Signal</keyword>
<keyword evidence="4" id="KW-0675">Receptor</keyword>
<dbReference type="GO" id="GO:0042605">
    <property type="term" value="F:peptide antigen binding"/>
    <property type="evidence" value="ECO:0007669"/>
    <property type="project" value="TreeGrafter"/>
</dbReference>
<evidence type="ECO:0000256" key="7">
    <source>
        <dbReference type="SAM" id="SignalP"/>
    </source>
</evidence>
<proteinExistence type="predicted"/>
<dbReference type="Ensembl" id="ENSCCNT00000014648.1">
    <property type="protein sequence ID" value="ENSCCNP00000011196.1"/>
    <property type="gene ID" value="ENSCCNG00000011593.1"/>
</dbReference>
<feature type="domain" description="Ig-like" evidence="8">
    <location>
        <begin position="23"/>
        <end position="128"/>
    </location>
</feature>